<name>A0A5B7JZX4_PORTR</name>
<evidence type="ECO:0000313" key="2">
    <source>
        <dbReference type="Proteomes" id="UP000324222"/>
    </source>
</evidence>
<organism evidence="1 2">
    <name type="scientific">Portunus trituberculatus</name>
    <name type="common">Swimming crab</name>
    <name type="synonym">Neptunus trituberculatus</name>
    <dbReference type="NCBI Taxonomy" id="210409"/>
    <lineage>
        <taxon>Eukaryota</taxon>
        <taxon>Metazoa</taxon>
        <taxon>Ecdysozoa</taxon>
        <taxon>Arthropoda</taxon>
        <taxon>Crustacea</taxon>
        <taxon>Multicrustacea</taxon>
        <taxon>Malacostraca</taxon>
        <taxon>Eumalacostraca</taxon>
        <taxon>Eucarida</taxon>
        <taxon>Decapoda</taxon>
        <taxon>Pleocyemata</taxon>
        <taxon>Brachyura</taxon>
        <taxon>Eubrachyura</taxon>
        <taxon>Portunoidea</taxon>
        <taxon>Portunidae</taxon>
        <taxon>Portuninae</taxon>
        <taxon>Portunus</taxon>
    </lineage>
</organism>
<dbReference type="Proteomes" id="UP000324222">
    <property type="component" value="Unassembled WGS sequence"/>
</dbReference>
<sequence>MNIKSLTPDLPPLVLHNVSCGRLQHNGDETPLIMVLYRLKRRIPGFVATLLFLQLVRECIFINPPYTLHSLSIAREALPHNKVMHVNSLY</sequence>
<protein>
    <submittedName>
        <fullName evidence="1">Uncharacterized protein</fullName>
    </submittedName>
</protein>
<evidence type="ECO:0000313" key="1">
    <source>
        <dbReference type="EMBL" id="MPD00186.1"/>
    </source>
</evidence>
<reference evidence="1 2" key="1">
    <citation type="submission" date="2019-05" db="EMBL/GenBank/DDBJ databases">
        <title>Another draft genome of Portunus trituberculatus and its Hox gene families provides insights of decapod evolution.</title>
        <authorList>
            <person name="Jeong J.-H."/>
            <person name="Song I."/>
            <person name="Kim S."/>
            <person name="Choi T."/>
            <person name="Kim D."/>
            <person name="Ryu S."/>
            <person name="Kim W."/>
        </authorList>
    </citation>
    <scope>NUCLEOTIDE SEQUENCE [LARGE SCALE GENOMIC DNA]</scope>
    <source>
        <tissue evidence="1">Muscle</tissue>
    </source>
</reference>
<gene>
    <name evidence="1" type="ORF">E2C01_095642</name>
</gene>
<comment type="caution">
    <text evidence="1">The sequence shown here is derived from an EMBL/GenBank/DDBJ whole genome shotgun (WGS) entry which is preliminary data.</text>
</comment>
<accession>A0A5B7JZX4</accession>
<dbReference type="AlphaFoldDB" id="A0A5B7JZX4"/>
<proteinExistence type="predicted"/>
<keyword evidence="2" id="KW-1185">Reference proteome</keyword>
<dbReference type="EMBL" id="VSRR010121818">
    <property type="protein sequence ID" value="MPD00186.1"/>
    <property type="molecule type" value="Genomic_DNA"/>
</dbReference>